<name>A0A627X3K6_SALDZ</name>
<gene>
    <name evidence="1" type="ORF">AH359_09755</name>
</gene>
<organism evidence="1">
    <name type="scientific">Salmonella diarizonae</name>
    <dbReference type="NCBI Taxonomy" id="59204"/>
    <lineage>
        <taxon>Bacteria</taxon>
        <taxon>Pseudomonadati</taxon>
        <taxon>Pseudomonadota</taxon>
        <taxon>Gammaproteobacteria</taxon>
        <taxon>Enterobacterales</taxon>
        <taxon>Enterobacteriaceae</taxon>
        <taxon>Salmonella</taxon>
    </lineage>
</organism>
<sequence length="181" mass="20512">MMHLKNISVGNPKTLAQFQLTKRSGVIWLYTEDGKNWYEEQKNFAADTLKIAYDKNGVIVNISQDVSTINPTGLSVVELPNSTANRRADIYGGWVFDGEKVIKRVYTTEELRRQAESKKAKLLEDAETVITPLARAVKQGIATDEEQKRLDAWELYSVMVNRVDTASPDWPEKPVSKILVR</sequence>
<evidence type="ECO:0000313" key="1">
    <source>
        <dbReference type="EMBL" id="EDD0501618.1"/>
    </source>
</evidence>
<dbReference type="PANTHER" id="PTHR34413:SF2">
    <property type="entry name" value="PROPHAGE TAIL FIBER ASSEMBLY PROTEIN HOMOLOG TFAE-RELATED"/>
    <property type="match status" value="1"/>
</dbReference>
<dbReference type="PANTHER" id="PTHR34413">
    <property type="entry name" value="PROPHAGE TAIL FIBER ASSEMBLY PROTEIN HOMOLOG TFAE-RELATED-RELATED"/>
    <property type="match status" value="1"/>
</dbReference>
<dbReference type="InterPro" id="IPR003458">
    <property type="entry name" value="Phage_T4_Gp38_tail_assem"/>
</dbReference>
<dbReference type="InterPro" id="IPR051220">
    <property type="entry name" value="TFA_Chaperone"/>
</dbReference>
<dbReference type="AlphaFoldDB" id="A0A627X3K6"/>
<protein>
    <submittedName>
        <fullName evidence="1">Tail fiber assembly protein</fullName>
    </submittedName>
</protein>
<comment type="caution">
    <text evidence="1">The sequence shown here is derived from an EMBL/GenBank/DDBJ whole genome shotgun (WGS) entry which is preliminary data.</text>
</comment>
<dbReference type="EMBL" id="AALSXK010000007">
    <property type="protein sequence ID" value="EDD0501618.1"/>
    <property type="molecule type" value="Genomic_DNA"/>
</dbReference>
<dbReference type="RefSeq" id="WP_053530110.1">
    <property type="nucleotide sequence ID" value="NZ_JZTQ01000024.1"/>
</dbReference>
<reference evidence="1" key="1">
    <citation type="submission" date="2018-07" db="EMBL/GenBank/DDBJ databases">
        <authorList>
            <consortium name="GenomeTrakr network: Whole genome sequencing for foodborne pathogen traceback"/>
        </authorList>
    </citation>
    <scope>NUCLEOTIDE SEQUENCE</scope>
    <source>
        <strain evidence="1">FDA00001986</strain>
    </source>
</reference>
<proteinExistence type="predicted"/>
<dbReference type="Pfam" id="PF02413">
    <property type="entry name" value="Caudo_TAP"/>
    <property type="match status" value="1"/>
</dbReference>
<accession>A0A627X3K6</accession>